<dbReference type="InterPro" id="IPR050232">
    <property type="entry name" value="FBL13/AtMIF1-like"/>
</dbReference>
<dbReference type="InterPro" id="IPR001810">
    <property type="entry name" value="F-box_dom"/>
</dbReference>
<organism evidence="2 3">
    <name type="scientific">Brassica cretica</name>
    <name type="common">Mustard</name>
    <dbReference type="NCBI Taxonomy" id="69181"/>
    <lineage>
        <taxon>Eukaryota</taxon>
        <taxon>Viridiplantae</taxon>
        <taxon>Streptophyta</taxon>
        <taxon>Embryophyta</taxon>
        <taxon>Tracheophyta</taxon>
        <taxon>Spermatophyta</taxon>
        <taxon>Magnoliopsida</taxon>
        <taxon>eudicotyledons</taxon>
        <taxon>Gunneridae</taxon>
        <taxon>Pentapetalae</taxon>
        <taxon>rosids</taxon>
        <taxon>malvids</taxon>
        <taxon>Brassicales</taxon>
        <taxon>Brassicaceae</taxon>
        <taxon>Brassiceae</taxon>
        <taxon>Brassica</taxon>
    </lineage>
</organism>
<gene>
    <name evidence="2" type="ORF">F2Q68_00041538</name>
</gene>
<dbReference type="Pfam" id="PF00646">
    <property type="entry name" value="F-box"/>
    <property type="match status" value="1"/>
</dbReference>
<dbReference type="SMART" id="SM00579">
    <property type="entry name" value="FBD"/>
    <property type="match status" value="1"/>
</dbReference>
<dbReference type="Pfam" id="PF08387">
    <property type="entry name" value="FBD"/>
    <property type="match status" value="1"/>
</dbReference>
<evidence type="ECO:0000313" key="2">
    <source>
        <dbReference type="EMBL" id="KAF2619712.1"/>
    </source>
</evidence>
<dbReference type="AlphaFoldDB" id="A0A8S9ML11"/>
<accession>A0A8S9ML11</accession>
<dbReference type="Proteomes" id="UP000712281">
    <property type="component" value="Unassembled WGS sequence"/>
</dbReference>
<feature type="domain" description="FBD" evidence="1">
    <location>
        <begin position="141"/>
        <end position="212"/>
    </location>
</feature>
<proteinExistence type="predicted"/>
<evidence type="ECO:0000259" key="1">
    <source>
        <dbReference type="SMART" id="SM00579"/>
    </source>
</evidence>
<evidence type="ECO:0000313" key="3">
    <source>
        <dbReference type="Proteomes" id="UP000712281"/>
    </source>
</evidence>
<comment type="caution">
    <text evidence="2">The sequence shown here is derived from an EMBL/GenBank/DDBJ whole genome shotgun (WGS) entry which is preliminary data.</text>
</comment>
<dbReference type="EMBL" id="QGKW02000007">
    <property type="protein sequence ID" value="KAF2619712.1"/>
    <property type="molecule type" value="Genomic_DNA"/>
</dbReference>
<dbReference type="PANTHER" id="PTHR31900:SF28">
    <property type="entry name" value="FBD DOMAIN-CONTAINING PROTEIN"/>
    <property type="match status" value="1"/>
</dbReference>
<name>A0A8S9ML11_BRACR</name>
<dbReference type="PANTHER" id="PTHR31900">
    <property type="entry name" value="F-BOX/RNI SUPERFAMILY PROTEIN-RELATED"/>
    <property type="match status" value="1"/>
</dbReference>
<reference evidence="2" key="1">
    <citation type="submission" date="2019-12" db="EMBL/GenBank/DDBJ databases">
        <title>Genome sequencing and annotation of Brassica cretica.</title>
        <authorList>
            <person name="Studholme D.J."/>
            <person name="Sarris P.F."/>
        </authorList>
    </citation>
    <scope>NUCLEOTIDE SEQUENCE</scope>
    <source>
        <strain evidence="2">PFS-001/15</strain>
        <tissue evidence="2">Leaf</tissue>
    </source>
</reference>
<protein>
    <recommendedName>
        <fullName evidence="1">FBD domain-containing protein</fullName>
    </recommendedName>
</protein>
<dbReference type="InterPro" id="IPR036047">
    <property type="entry name" value="F-box-like_dom_sf"/>
</dbReference>
<dbReference type="SUPFAM" id="SSF81383">
    <property type="entry name" value="F-box domain"/>
    <property type="match status" value="1"/>
</dbReference>
<sequence>MGRISGLSDELLVKILRLVPTKVAVSTSILSKRWECLWMWLPKLKILLDVTRLVSLPSLKTLRLHKSLTLRIPDNPHIDGFMIETPALKYFKLSGNIRNDHYCSIENMPNLIEAHLDVEFPDINSVIGSITSVKQSYTMFKDFVFNQLERLEHHKPIGKPQERDILVYILKHSLRLKTATIKSSELEVPKFEMLKELSLSSRASAACQLMFE</sequence>
<dbReference type="InterPro" id="IPR006566">
    <property type="entry name" value="FBD"/>
</dbReference>